<keyword evidence="4" id="KW-1185">Reference proteome</keyword>
<keyword evidence="1" id="KW-0812">Transmembrane</keyword>
<dbReference type="OrthoDB" id="9814483at2"/>
<proteinExistence type="predicted"/>
<dbReference type="Proteomes" id="UP000250163">
    <property type="component" value="Chromosome MORIYA"/>
</dbReference>
<reference evidence="4" key="1">
    <citation type="submission" date="2018-05" db="EMBL/GenBank/DDBJ databases">
        <authorList>
            <person name="Cea G.-C."/>
            <person name="William W."/>
        </authorList>
    </citation>
    <scope>NUCLEOTIDE SEQUENCE [LARGE SCALE GENOMIC DNA]</scope>
    <source>
        <strain evidence="4">DB21MT 5</strain>
    </source>
</reference>
<evidence type="ECO:0000313" key="3">
    <source>
        <dbReference type="EMBL" id="SQD78953.1"/>
    </source>
</evidence>
<feature type="transmembrane region" description="Helical" evidence="1">
    <location>
        <begin position="114"/>
        <end position="134"/>
    </location>
</feature>
<accession>A0A330LQE2</accession>
<protein>
    <recommendedName>
        <fullName evidence="2">VTT domain-containing protein</fullName>
    </recommendedName>
</protein>
<keyword evidence="1" id="KW-0472">Membrane</keyword>
<dbReference type="AlphaFoldDB" id="A0A330LQE2"/>
<dbReference type="RefSeq" id="WP_112715336.1">
    <property type="nucleotide sequence ID" value="NZ_LS483250.1"/>
</dbReference>
<name>A0A330LQE2_9GAMM</name>
<dbReference type="InterPro" id="IPR051311">
    <property type="entry name" value="DedA_domain"/>
</dbReference>
<feature type="transmembrane region" description="Helical" evidence="1">
    <location>
        <begin position="37"/>
        <end position="61"/>
    </location>
</feature>
<dbReference type="InterPro" id="IPR032816">
    <property type="entry name" value="VTT_dom"/>
</dbReference>
<dbReference type="GO" id="GO:0005886">
    <property type="term" value="C:plasma membrane"/>
    <property type="evidence" value="ECO:0007669"/>
    <property type="project" value="UniProtKB-ARBA"/>
</dbReference>
<evidence type="ECO:0000256" key="1">
    <source>
        <dbReference type="SAM" id="Phobius"/>
    </source>
</evidence>
<gene>
    <name evidence="3" type="ORF">MORIYA_2477</name>
</gene>
<dbReference type="PANTHER" id="PTHR42709">
    <property type="entry name" value="ALKALINE PHOSPHATASE LIKE PROTEIN"/>
    <property type="match status" value="1"/>
</dbReference>
<feature type="domain" description="VTT" evidence="2">
    <location>
        <begin position="23"/>
        <end position="135"/>
    </location>
</feature>
<dbReference type="Pfam" id="PF09335">
    <property type="entry name" value="VTT_dom"/>
    <property type="match status" value="1"/>
</dbReference>
<feature type="transmembrane region" description="Helical" evidence="1">
    <location>
        <begin position="82"/>
        <end position="108"/>
    </location>
</feature>
<evidence type="ECO:0000259" key="2">
    <source>
        <dbReference type="Pfam" id="PF09335"/>
    </source>
</evidence>
<sequence length="139" mass="15854">MGLWLLFFSSFTSATILPGSSEILLTAMLVEGSWSYWQLFVMATSGNVLGSILTFYMGYFIHAKKPIDFSVNKHYQRVHDVIQRWGWSSLLFSWLPIIGDIFCLLAGWLRVNPLLAFIAITFGKSIRYAILIWFMSAVS</sequence>
<keyword evidence="1" id="KW-1133">Transmembrane helix</keyword>
<evidence type="ECO:0000313" key="4">
    <source>
        <dbReference type="Proteomes" id="UP000250163"/>
    </source>
</evidence>
<organism evidence="3 4">
    <name type="scientific">Moritella yayanosii</name>
    <dbReference type="NCBI Taxonomy" id="69539"/>
    <lineage>
        <taxon>Bacteria</taxon>
        <taxon>Pseudomonadati</taxon>
        <taxon>Pseudomonadota</taxon>
        <taxon>Gammaproteobacteria</taxon>
        <taxon>Alteromonadales</taxon>
        <taxon>Moritellaceae</taxon>
        <taxon>Moritella</taxon>
    </lineage>
</organism>
<dbReference type="EMBL" id="LS483250">
    <property type="protein sequence ID" value="SQD78953.1"/>
    <property type="molecule type" value="Genomic_DNA"/>
</dbReference>
<dbReference type="KEGG" id="mya:MORIYA_2477"/>
<dbReference type="PANTHER" id="PTHR42709:SF4">
    <property type="entry name" value="INNER MEMBRANE PROTEIN YQAA"/>
    <property type="match status" value="1"/>
</dbReference>